<feature type="region of interest" description="Disordered" evidence="1">
    <location>
        <begin position="248"/>
        <end position="282"/>
    </location>
</feature>
<feature type="region of interest" description="Disordered" evidence="1">
    <location>
        <begin position="174"/>
        <end position="197"/>
    </location>
</feature>
<dbReference type="Proteomes" id="UP000799444">
    <property type="component" value="Unassembled WGS sequence"/>
</dbReference>
<feature type="region of interest" description="Disordered" evidence="1">
    <location>
        <begin position="119"/>
        <end position="159"/>
    </location>
</feature>
<feature type="compositionally biased region" description="Basic and acidic residues" evidence="1">
    <location>
        <begin position="119"/>
        <end position="128"/>
    </location>
</feature>
<keyword evidence="3" id="KW-1185">Reference proteome</keyword>
<proteinExistence type="predicted"/>
<feature type="compositionally biased region" description="Low complexity" evidence="1">
    <location>
        <begin position="402"/>
        <end position="418"/>
    </location>
</feature>
<feature type="compositionally biased region" description="Polar residues" evidence="1">
    <location>
        <begin position="380"/>
        <end position="389"/>
    </location>
</feature>
<evidence type="ECO:0000313" key="3">
    <source>
        <dbReference type="Proteomes" id="UP000799444"/>
    </source>
</evidence>
<organism evidence="2 3">
    <name type="scientific">Polyplosphaeria fusca</name>
    <dbReference type="NCBI Taxonomy" id="682080"/>
    <lineage>
        <taxon>Eukaryota</taxon>
        <taxon>Fungi</taxon>
        <taxon>Dikarya</taxon>
        <taxon>Ascomycota</taxon>
        <taxon>Pezizomycotina</taxon>
        <taxon>Dothideomycetes</taxon>
        <taxon>Pleosporomycetidae</taxon>
        <taxon>Pleosporales</taxon>
        <taxon>Tetraplosphaeriaceae</taxon>
        <taxon>Polyplosphaeria</taxon>
    </lineage>
</organism>
<feature type="compositionally biased region" description="Polar residues" evidence="1">
    <location>
        <begin position="174"/>
        <end position="183"/>
    </location>
</feature>
<feature type="region of interest" description="Disordered" evidence="1">
    <location>
        <begin position="347"/>
        <end position="442"/>
    </location>
</feature>
<evidence type="ECO:0000313" key="2">
    <source>
        <dbReference type="EMBL" id="KAF2736816.1"/>
    </source>
</evidence>
<feature type="compositionally biased region" description="Polar residues" evidence="1">
    <location>
        <begin position="347"/>
        <end position="359"/>
    </location>
</feature>
<dbReference type="EMBL" id="ML996121">
    <property type="protein sequence ID" value="KAF2736816.1"/>
    <property type="molecule type" value="Genomic_DNA"/>
</dbReference>
<gene>
    <name evidence="2" type="ORF">EJ04DRAFT_575038</name>
</gene>
<name>A0A9P4V4W4_9PLEO</name>
<accession>A0A9P4V4W4</accession>
<protein>
    <submittedName>
        <fullName evidence="2">Uncharacterized protein</fullName>
    </submittedName>
</protein>
<sequence>MASNSSSLVNRMVGSIANNVHLPLQAAYHKLHTAQNPIPSPPGWEEVAPIIKSVVGYTILGAGLLGAASYTYRTKLAPTDDEKVERKLVSFLLEKSAQKDQSLRAKIKDFKQKAEEARELLMHNETRSRMGTTRGRKFSALSRTLPPSPEDETGMEPNTNWKNEQLQHFLKVASLSQPSSSPETPCPTAPYQRPPWQRRAKVFRAPKSSPSSDLDLQGLEKASDALVSSALSSPDVVARIQRNIDKIKYSGDGTTPSAKQREKASAQRTPSPLGFNKSKGKRKAEELEVLQSIEETGETNEMEILSSIEEYEEVSELIDTPEAQKMDLQWREKQRLQSYQRKKLRLTNISLSPLESASPTKRRQGSDISEIERTPARQAASVTPSQTRWSARIAARKSEAVAKSTSSPSTIRSSIKTKSSARTKTYAKSRTSSTPATLKKRY</sequence>
<dbReference type="AlphaFoldDB" id="A0A9P4V4W4"/>
<reference evidence="2" key="1">
    <citation type="journal article" date="2020" name="Stud. Mycol.">
        <title>101 Dothideomycetes genomes: a test case for predicting lifestyles and emergence of pathogens.</title>
        <authorList>
            <person name="Haridas S."/>
            <person name="Albert R."/>
            <person name="Binder M."/>
            <person name="Bloem J."/>
            <person name="Labutti K."/>
            <person name="Salamov A."/>
            <person name="Andreopoulos B."/>
            <person name="Baker S."/>
            <person name="Barry K."/>
            <person name="Bills G."/>
            <person name="Bluhm B."/>
            <person name="Cannon C."/>
            <person name="Castanera R."/>
            <person name="Culley D."/>
            <person name="Daum C."/>
            <person name="Ezra D."/>
            <person name="Gonzalez J."/>
            <person name="Henrissat B."/>
            <person name="Kuo A."/>
            <person name="Liang C."/>
            <person name="Lipzen A."/>
            <person name="Lutzoni F."/>
            <person name="Magnuson J."/>
            <person name="Mondo S."/>
            <person name="Nolan M."/>
            <person name="Ohm R."/>
            <person name="Pangilinan J."/>
            <person name="Park H.-J."/>
            <person name="Ramirez L."/>
            <person name="Alfaro M."/>
            <person name="Sun H."/>
            <person name="Tritt A."/>
            <person name="Yoshinaga Y."/>
            <person name="Zwiers L.-H."/>
            <person name="Turgeon B."/>
            <person name="Goodwin S."/>
            <person name="Spatafora J."/>
            <person name="Crous P."/>
            <person name="Grigoriev I."/>
        </authorList>
    </citation>
    <scope>NUCLEOTIDE SEQUENCE</scope>
    <source>
        <strain evidence="2">CBS 125425</strain>
    </source>
</reference>
<evidence type="ECO:0000256" key="1">
    <source>
        <dbReference type="SAM" id="MobiDB-lite"/>
    </source>
</evidence>
<comment type="caution">
    <text evidence="2">The sequence shown here is derived from an EMBL/GenBank/DDBJ whole genome shotgun (WGS) entry which is preliminary data.</text>
</comment>